<comment type="caution">
    <text evidence="9">The sequence shown here is derived from an EMBL/GenBank/DDBJ whole genome shotgun (WGS) entry which is preliminary data.</text>
</comment>
<sequence>MCGRYVVISKISEIEERFGVHALGPYNPNFNIGPGSFAPVITDKDPDKLQYFMFGMTPFWAKKKLYFFNARAEGDHNKENDPKYHGAMGIISKPAFRKSIRSKRCLVIADSFIEGTTTKKLDEPYVVHLSKGQRPFAFAGIWDEWVDVETGEVVNSFAIITTTPNKLLQMLPHHRSPVILPKGKEREWLDPNLSLGEVTAMLQPYEGGDMNAYPISTDIKNPRNNGIDLLKPIGPAVASETSLKLEQELMLEGMGFSRARSRPR</sequence>
<evidence type="ECO:0000256" key="4">
    <source>
        <dbReference type="ARBA" id="ARBA00022801"/>
    </source>
</evidence>
<dbReference type="InterPro" id="IPR003738">
    <property type="entry name" value="SRAP"/>
</dbReference>
<evidence type="ECO:0000256" key="6">
    <source>
        <dbReference type="ARBA" id="ARBA00023125"/>
    </source>
</evidence>
<dbReference type="Proteomes" id="UP000486602">
    <property type="component" value="Unassembled WGS sequence"/>
</dbReference>
<organism evidence="9 10">
    <name type="scientific">Cryomorpha ignava</name>
    <dbReference type="NCBI Taxonomy" id="101383"/>
    <lineage>
        <taxon>Bacteria</taxon>
        <taxon>Pseudomonadati</taxon>
        <taxon>Bacteroidota</taxon>
        <taxon>Flavobacteriia</taxon>
        <taxon>Flavobacteriales</taxon>
        <taxon>Cryomorphaceae</taxon>
        <taxon>Cryomorpha</taxon>
    </lineage>
</organism>
<keyword evidence="4 8" id="KW-0378">Hydrolase</keyword>
<evidence type="ECO:0000256" key="1">
    <source>
        <dbReference type="ARBA" id="ARBA00008136"/>
    </source>
</evidence>
<dbReference type="SUPFAM" id="SSF143081">
    <property type="entry name" value="BB1717-like"/>
    <property type="match status" value="1"/>
</dbReference>
<dbReference type="EMBL" id="JAAGVY010000010">
    <property type="protein sequence ID" value="NEN23311.1"/>
    <property type="molecule type" value="Genomic_DNA"/>
</dbReference>
<proteinExistence type="inferred from homology"/>
<evidence type="ECO:0000256" key="3">
    <source>
        <dbReference type="ARBA" id="ARBA00022763"/>
    </source>
</evidence>
<dbReference type="AlphaFoldDB" id="A0A7K3WQL7"/>
<name>A0A7K3WQL7_9FLAO</name>
<keyword evidence="5" id="KW-0190">Covalent protein-DNA linkage</keyword>
<dbReference type="GO" id="GO:0106300">
    <property type="term" value="P:protein-DNA covalent cross-linking repair"/>
    <property type="evidence" value="ECO:0007669"/>
    <property type="project" value="InterPro"/>
</dbReference>
<dbReference type="Gene3D" id="3.90.1680.10">
    <property type="entry name" value="SOS response associated peptidase-like"/>
    <property type="match status" value="1"/>
</dbReference>
<evidence type="ECO:0000256" key="2">
    <source>
        <dbReference type="ARBA" id="ARBA00022670"/>
    </source>
</evidence>
<accession>A0A7K3WQL7</accession>
<dbReference type="GO" id="GO:0003697">
    <property type="term" value="F:single-stranded DNA binding"/>
    <property type="evidence" value="ECO:0007669"/>
    <property type="project" value="InterPro"/>
</dbReference>
<dbReference type="GO" id="GO:0006508">
    <property type="term" value="P:proteolysis"/>
    <property type="evidence" value="ECO:0007669"/>
    <property type="project" value="UniProtKB-KW"/>
</dbReference>
<keyword evidence="7" id="KW-0456">Lyase</keyword>
<dbReference type="EC" id="3.4.-.-" evidence="8"/>
<dbReference type="GO" id="GO:0008233">
    <property type="term" value="F:peptidase activity"/>
    <property type="evidence" value="ECO:0007669"/>
    <property type="project" value="UniProtKB-KW"/>
</dbReference>
<gene>
    <name evidence="9" type="ORF">G3O08_07345</name>
</gene>
<evidence type="ECO:0000256" key="5">
    <source>
        <dbReference type="ARBA" id="ARBA00023124"/>
    </source>
</evidence>
<evidence type="ECO:0000256" key="7">
    <source>
        <dbReference type="ARBA" id="ARBA00023239"/>
    </source>
</evidence>
<evidence type="ECO:0000313" key="9">
    <source>
        <dbReference type="EMBL" id="NEN23311.1"/>
    </source>
</evidence>
<keyword evidence="10" id="KW-1185">Reference proteome</keyword>
<keyword evidence="2 8" id="KW-0645">Protease</keyword>
<dbReference type="RefSeq" id="WP_163284422.1">
    <property type="nucleotide sequence ID" value="NZ_JAAGVY010000010.1"/>
</dbReference>
<dbReference type="GO" id="GO:0016829">
    <property type="term" value="F:lyase activity"/>
    <property type="evidence" value="ECO:0007669"/>
    <property type="project" value="UniProtKB-KW"/>
</dbReference>
<protein>
    <recommendedName>
        <fullName evidence="8">Abasic site processing protein</fullName>
        <ecNumber evidence="8">3.4.-.-</ecNumber>
    </recommendedName>
</protein>
<comment type="similarity">
    <text evidence="1 8">Belongs to the SOS response-associated peptidase family.</text>
</comment>
<reference evidence="9 10" key="1">
    <citation type="submission" date="2020-02" db="EMBL/GenBank/DDBJ databases">
        <title>Out from the shadows clarifying the taxonomy of the family Cryomorphaceae and related taxa by utilizing the GTDB taxonomic framework.</title>
        <authorList>
            <person name="Bowman J.P."/>
        </authorList>
    </citation>
    <scope>NUCLEOTIDE SEQUENCE [LARGE SCALE GENOMIC DNA]</scope>
    <source>
        <strain evidence="9 10">QSSC 1-22</strain>
    </source>
</reference>
<evidence type="ECO:0000313" key="10">
    <source>
        <dbReference type="Proteomes" id="UP000486602"/>
    </source>
</evidence>
<dbReference type="PANTHER" id="PTHR13604">
    <property type="entry name" value="DC12-RELATED"/>
    <property type="match status" value="1"/>
</dbReference>
<dbReference type="Pfam" id="PF02586">
    <property type="entry name" value="SRAP"/>
    <property type="match status" value="1"/>
</dbReference>
<dbReference type="PANTHER" id="PTHR13604:SF0">
    <property type="entry name" value="ABASIC SITE PROCESSING PROTEIN HMCES"/>
    <property type="match status" value="1"/>
</dbReference>
<keyword evidence="6" id="KW-0238">DNA-binding</keyword>
<evidence type="ECO:0000256" key="8">
    <source>
        <dbReference type="RuleBase" id="RU364100"/>
    </source>
</evidence>
<dbReference type="InterPro" id="IPR036590">
    <property type="entry name" value="SRAP-like"/>
</dbReference>
<keyword evidence="3" id="KW-0227">DNA damage</keyword>